<dbReference type="EMBL" id="UYRV01011703">
    <property type="protein sequence ID" value="VDK58335.1"/>
    <property type="molecule type" value="Genomic_DNA"/>
</dbReference>
<gene>
    <name evidence="1" type="ORF">CGOC_LOCUS4285</name>
</gene>
<dbReference type="Proteomes" id="UP000271889">
    <property type="component" value="Unassembled WGS sequence"/>
</dbReference>
<evidence type="ECO:0000313" key="1">
    <source>
        <dbReference type="EMBL" id="VDK58335.1"/>
    </source>
</evidence>
<keyword evidence="2" id="KW-1185">Reference proteome</keyword>
<protein>
    <submittedName>
        <fullName evidence="1">Uncharacterized protein</fullName>
    </submittedName>
</protein>
<dbReference type="OrthoDB" id="10485561at2759"/>
<evidence type="ECO:0000313" key="2">
    <source>
        <dbReference type="Proteomes" id="UP000271889"/>
    </source>
</evidence>
<proteinExistence type="predicted"/>
<reference evidence="1 2" key="1">
    <citation type="submission" date="2018-11" db="EMBL/GenBank/DDBJ databases">
        <authorList>
            <consortium name="Pathogen Informatics"/>
        </authorList>
    </citation>
    <scope>NUCLEOTIDE SEQUENCE [LARGE SCALE GENOMIC DNA]</scope>
</reference>
<dbReference type="AlphaFoldDB" id="A0A3P6RVY6"/>
<name>A0A3P6RVY6_CYLGO</name>
<organism evidence="1 2">
    <name type="scientific">Cylicostephanus goldi</name>
    <name type="common">Nematode worm</name>
    <dbReference type="NCBI Taxonomy" id="71465"/>
    <lineage>
        <taxon>Eukaryota</taxon>
        <taxon>Metazoa</taxon>
        <taxon>Ecdysozoa</taxon>
        <taxon>Nematoda</taxon>
        <taxon>Chromadorea</taxon>
        <taxon>Rhabditida</taxon>
        <taxon>Rhabditina</taxon>
        <taxon>Rhabditomorpha</taxon>
        <taxon>Strongyloidea</taxon>
        <taxon>Strongylidae</taxon>
        <taxon>Cylicostephanus</taxon>
    </lineage>
</organism>
<sequence>MAATYISGGKARSTDDIGGDINKITDDENFGMFTLNAGASMEGFHNSPDSVITNFGPPFAVVFMSQKSLDDFRDAYTDLSKEVSVHHTLLKYKISSIQGYKLLAIDLSYDGQVVPTLTPVFGARNVKAFTIAENMDTMSAWIQDRICRM</sequence>
<accession>A0A3P6RVY6</accession>